<protein>
    <submittedName>
        <fullName evidence="1">5634_t:CDS:1</fullName>
    </submittedName>
</protein>
<proteinExistence type="predicted"/>
<evidence type="ECO:0000313" key="1">
    <source>
        <dbReference type="EMBL" id="CAG8459901.1"/>
    </source>
</evidence>
<dbReference type="EMBL" id="CAJVPU010000714">
    <property type="protein sequence ID" value="CAG8459901.1"/>
    <property type="molecule type" value="Genomic_DNA"/>
</dbReference>
<sequence>GYMAQGKKPDYLFAFMKCQFRLRHFVAENARLMARIKGLEQIAKEKDELEVRIVELEQTTKLTGKCRAQE</sequence>
<name>A0ACA9K985_9GLOM</name>
<organism evidence="1 2">
    <name type="scientific">Dentiscutata heterogama</name>
    <dbReference type="NCBI Taxonomy" id="1316150"/>
    <lineage>
        <taxon>Eukaryota</taxon>
        <taxon>Fungi</taxon>
        <taxon>Fungi incertae sedis</taxon>
        <taxon>Mucoromycota</taxon>
        <taxon>Glomeromycotina</taxon>
        <taxon>Glomeromycetes</taxon>
        <taxon>Diversisporales</taxon>
        <taxon>Gigasporaceae</taxon>
        <taxon>Dentiscutata</taxon>
    </lineage>
</organism>
<gene>
    <name evidence="1" type="ORF">DHETER_LOCUS1232</name>
</gene>
<comment type="caution">
    <text evidence="1">The sequence shown here is derived from an EMBL/GenBank/DDBJ whole genome shotgun (WGS) entry which is preliminary data.</text>
</comment>
<reference evidence="1" key="1">
    <citation type="submission" date="2021-06" db="EMBL/GenBank/DDBJ databases">
        <authorList>
            <person name="Kallberg Y."/>
            <person name="Tangrot J."/>
            <person name="Rosling A."/>
        </authorList>
    </citation>
    <scope>NUCLEOTIDE SEQUENCE</scope>
    <source>
        <strain evidence="1">IL203A</strain>
    </source>
</reference>
<dbReference type="Proteomes" id="UP000789702">
    <property type="component" value="Unassembled WGS sequence"/>
</dbReference>
<keyword evidence="2" id="KW-1185">Reference proteome</keyword>
<accession>A0ACA9K985</accession>
<feature type="non-terminal residue" evidence="1">
    <location>
        <position position="1"/>
    </location>
</feature>
<evidence type="ECO:0000313" key="2">
    <source>
        <dbReference type="Proteomes" id="UP000789702"/>
    </source>
</evidence>